<feature type="transmembrane region" description="Helical" evidence="2">
    <location>
        <begin position="175"/>
        <end position="193"/>
    </location>
</feature>
<feature type="transmembrane region" description="Helical" evidence="2">
    <location>
        <begin position="318"/>
        <end position="340"/>
    </location>
</feature>
<keyword evidence="2" id="KW-0472">Membrane</keyword>
<organism evidence="3">
    <name type="scientific">Proboscia inermis</name>
    <dbReference type="NCBI Taxonomy" id="420281"/>
    <lineage>
        <taxon>Eukaryota</taxon>
        <taxon>Sar</taxon>
        <taxon>Stramenopiles</taxon>
        <taxon>Ochrophyta</taxon>
        <taxon>Bacillariophyta</taxon>
        <taxon>Coscinodiscophyceae</taxon>
        <taxon>Rhizosoleniophycidae</taxon>
        <taxon>Rhizosoleniales</taxon>
        <taxon>Rhizosoleniaceae</taxon>
        <taxon>Proboscia</taxon>
    </lineage>
</organism>
<name>A0A7S0CIH6_9STRA</name>
<feature type="transmembrane region" description="Helical" evidence="2">
    <location>
        <begin position="246"/>
        <end position="267"/>
    </location>
</feature>
<dbReference type="AlphaFoldDB" id="A0A7S0CIH6"/>
<feature type="region of interest" description="Disordered" evidence="1">
    <location>
        <begin position="493"/>
        <end position="525"/>
    </location>
</feature>
<evidence type="ECO:0000256" key="2">
    <source>
        <dbReference type="SAM" id="Phobius"/>
    </source>
</evidence>
<sequence>MLVSKFRILFETLLVTLIAVLYGAGAIFVTSHQGPASSPGNMYYAIWIAFFFALRVEVGCIEEMRNPGKKSNLNTADGEVTTRNNDHTATISDEISRSKATPSKNKESNNDEKRASTTVILQTNVLSQDDETQEEIKDDATTITTMITPDGNVVAVDNTNNNHHKDERTDAMQRWGYLCVFSTICFASACDAADSFYDDRNDSWWNELDRYQMWMVICPGLVMIYAFLIFLLHLNSILFYSFVGNPAVGTLLSFVSFGLWVTGIVVIMHSESSLAVNGFGEIITANLFYFTWASVITAGVNFMTNVKKLLRIREESQAIVLWFGMVKIALVIFGAATQIWRSIDNVCTTSVVGGGGGKSNMDEAEFSMCWRTQYALAAGAIGILVSSFCCYALYTMKSYVYLAEALSASILTMVFSAGTRIITGMGGPGESVGDLYYATWLAFMLSMIIGVNVFEEWRREPSTVYLDPCADRGVDDTGVYETEMVITTAFPQTTTTTHPSSPFVAMDDEGSTSSSLLQDQKSKHSMPLTGVLKKASLSRHGKVV</sequence>
<feature type="transmembrane region" description="Helical" evidence="2">
    <location>
        <begin position="12"/>
        <end position="30"/>
    </location>
</feature>
<evidence type="ECO:0000256" key="1">
    <source>
        <dbReference type="SAM" id="MobiDB-lite"/>
    </source>
</evidence>
<feature type="transmembrane region" description="Helical" evidence="2">
    <location>
        <begin position="401"/>
        <end position="423"/>
    </location>
</feature>
<evidence type="ECO:0000313" key="3">
    <source>
        <dbReference type="EMBL" id="CAD8423625.1"/>
    </source>
</evidence>
<accession>A0A7S0CIH6</accession>
<protein>
    <submittedName>
        <fullName evidence="3">Uncharacterized protein</fullName>
    </submittedName>
</protein>
<gene>
    <name evidence="3" type="ORF">PINE0816_LOCUS19783</name>
</gene>
<feature type="transmembrane region" description="Helical" evidence="2">
    <location>
        <begin position="435"/>
        <end position="454"/>
    </location>
</feature>
<feature type="compositionally biased region" description="Basic and acidic residues" evidence="1">
    <location>
        <begin position="104"/>
        <end position="115"/>
    </location>
</feature>
<proteinExistence type="predicted"/>
<dbReference type="EMBL" id="HBEL01042420">
    <property type="protein sequence ID" value="CAD8423625.1"/>
    <property type="molecule type" value="Transcribed_RNA"/>
</dbReference>
<feature type="transmembrane region" description="Helical" evidence="2">
    <location>
        <begin position="374"/>
        <end position="394"/>
    </location>
</feature>
<feature type="transmembrane region" description="Helical" evidence="2">
    <location>
        <begin position="287"/>
        <end position="306"/>
    </location>
</feature>
<feature type="transmembrane region" description="Helical" evidence="2">
    <location>
        <begin position="213"/>
        <end position="234"/>
    </location>
</feature>
<feature type="region of interest" description="Disordered" evidence="1">
    <location>
        <begin position="66"/>
        <end position="115"/>
    </location>
</feature>
<feature type="transmembrane region" description="Helical" evidence="2">
    <location>
        <begin position="42"/>
        <end position="61"/>
    </location>
</feature>
<reference evidence="3" key="1">
    <citation type="submission" date="2021-01" db="EMBL/GenBank/DDBJ databases">
        <authorList>
            <person name="Corre E."/>
            <person name="Pelletier E."/>
            <person name="Niang G."/>
            <person name="Scheremetjew M."/>
            <person name="Finn R."/>
            <person name="Kale V."/>
            <person name="Holt S."/>
            <person name="Cochrane G."/>
            <person name="Meng A."/>
            <person name="Brown T."/>
            <person name="Cohen L."/>
        </authorList>
    </citation>
    <scope>NUCLEOTIDE SEQUENCE</scope>
    <source>
        <strain evidence="3">CCAP1064/1</strain>
    </source>
</reference>
<feature type="compositionally biased region" description="Polar residues" evidence="1">
    <location>
        <begin position="69"/>
        <end position="103"/>
    </location>
</feature>
<keyword evidence="2" id="KW-1133">Transmembrane helix</keyword>
<keyword evidence="2" id="KW-0812">Transmembrane</keyword>